<keyword evidence="2" id="KW-0805">Transcription regulation</keyword>
<dbReference type="PROSITE" id="PS50937">
    <property type="entry name" value="HTH_MERR_2"/>
    <property type="match status" value="1"/>
</dbReference>
<dbReference type="PANTHER" id="PTHR30204">
    <property type="entry name" value="REDOX-CYCLING DRUG-SENSING TRANSCRIPTIONAL ACTIVATOR SOXR"/>
    <property type="match status" value="1"/>
</dbReference>
<dbReference type="EMBL" id="JACYFC010000001">
    <property type="protein sequence ID" value="MBD5770339.1"/>
    <property type="molecule type" value="Genomic_DNA"/>
</dbReference>
<evidence type="ECO:0000256" key="3">
    <source>
        <dbReference type="ARBA" id="ARBA00023125"/>
    </source>
</evidence>
<keyword evidence="3" id="KW-0238">DNA-binding</keyword>
<dbReference type="Pfam" id="PF13411">
    <property type="entry name" value="MerR_1"/>
    <property type="match status" value="1"/>
</dbReference>
<keyword evidence="1" id="KW-0678">Repressor</keyword>
<dbReference type="SUPFAM" id="SSF46955">
    <property type="entry name" value="Putative DNA-binding domain"/>
    <property type="match status" value="1"/>
</dbReference>
<accession>A0ABR8NWB0</accession>
<evidence type="ECO:0000259" key="5">
    <source>
        <dbReference type="PROSITE" id="PS50937"/>
    </source>
</evidence>
<reference evidence="6 7" key="1">
    <citation type="submission" date="2020-09" db="EMBL/GenBank/DDBJ databases">
        <title>Marinomonas sp. nov., isolated from the cysticercosis algae of Qingdao, China.</title>
        <authorList>
            <person name="Sun X."/>
        </authorList>
    </citation>
    <scope>NUCLEOTIDE SEQUENCE [LARGE SCALE GENOMIC DNA]</scope>
    <source>
        <strain evidence="6 7">SM2066</strain>
    </source>
</reference>
<gene>
    <name evidence="6" type="ORF">IF202_04680</name>
</gene>
<dbReference type="RefSeq" id="WP_191593690.1">
    <property type="nucleotide sequence ID" value="NZ_JACYFC010000001.1"/>
</dbReference>
<dbReference type="InterPro" id="IPR009061">
    <property type="entry name" value="DNA-bd_dom_put_sf"/>
</dbReference>
<evidence type="ECO:0000313" key="7">
    <source>
        <dbReference type="Proteomes" id="UP000604161"/>
    </source>
</evidence>
<evidence type="ECO:0000256" key="2">
    <source>
        <dbReference type="ARBA" id="ARBA00023015"/>
    </source>
</evidence>
<feature type="domain" description="HTH merR-type" evidence="5">
    <location>
        <begin position="1"/>
        <end position="68"/>
    </location>
</feature>
<evidence type="ECO:0000313" key="6">
    <source>
        <dbReference type="EMBL" id="MBD5770339.1"/>
    </source>
</evidence>
<dbReference type="InterPro" id="IPR000551">
    <property type="entry name" value="MerR-type_HTH_dom"/>
</dbReference>
<dbReference type="Gene3D" id="1.10.1660.10">
    <property type="match status" value="1"/>
</dbReference>
<evidence type="ECO:0000256" key="4">
    <source>
        <dbReference type="ARBA" id="ARBA00023163"/>
    </source>
</evidence>
<evidence type="ECO:0000256" key="1">
    <source>
        <dbReference type="ARBA" id="ARBA00022491"/>
    </source>
</evidence>
<keyword evidence="4" id="KW-0804">Transcription</keyword>
<name>A0ABR8NWB0_9GAMM</name>
<proteinExistence type="predicted"/>
<protein>
    <submittedName>
        <fullName evidence="6">MerR family transcriptional regulator</fullName>
    </submittedName>
</protein>
<dbReference type="PROSITE" id="PS00552">
    <property type="entry name" value="HTH_MERR_1"/>
    <property type="match status" value="1"/>
</dbReference>
<comment type="caution">
    <text evidence="6">The sequence shown here is derived from an EMBL/GenBank/DDBJ whole genome shotgun (WGS) entry which is preliminary data.</text>
</comment>
<organism evidence="6 7">
    <name type="scientific">Marinomonas colpomeniae</name>
    <dbReference type="NCBI Taxonomy" id="2774408"/>
    <lineage>
        <taxon>Bacteria</taxon>
        <taxon>Pseudomonadati</taxon>
        <taxon>Pseudomonadota</taxon>
        <taxon>Gammaproteobacteria</taxon>
        <taxon>Oceanospirillales</taxon>
        <taxon>Oceanospirillaceae</taxon>
        <taxon>Marinomonas</taxon>
    </lineage>
</organism>
<dbReference type="PANTHER" id="PTHR30204:SF69">
    <property type="entry name" value="MERR-FAMILY TRANSCRIPTIONAL REGULATOR"/>
    <property type="match status" value="1"/>
</dbReference>
<sequence length="112" mass="13149">MYIGEASKRTGLSIKAIRFYEEIGLIQNPDRIGKYRFYKENDIELLILIKEAKELGITLSQLKDVITYNDDKVNWSSIKVFLAKQRVQLLNQIDDINKKIDMLNKCYDQIHP</sequence>
<dbReference type="PRINTS" id="PR00040">
    <property type="entry name" value="HTHMERR"/>
</dbReference>
<keyword evidence="7" id="KW-1185">Reference proteome</keyword>
<dbReference type="Proteomes" id="UP000604161">
    <property type="component" value="Unassembled WGS sequence"/>
</dbReference>
<dbReference type="SMART" id="SM00422">
    <property type="entry name" value="HTH_MERR"/>
    <property type="match status" value="1"/>
</dbReference>
<dbReference type="InterPro" id="IPR047057">
    <property type="entry name" value="MerR_fam"/>
</dbReference>